<dbReference type="CDD" id="cd06339">
    <property type="entry name" value="PBP1_YraM_LppC_lipoprotein-like"/>
    <property type="match status" value="1"/>
</dbReference>
<evidence type="ECO:0000256" key="1">
    <source>
        <dbReference type="ARBA" id="ARBA00010062"/>
    </source>
</evidence>
<dbReference type="PROSITE" id="PS51257">
    <property type="entry name" value="PROKAR_LIPOPROTEIN"/>
    <property type="match status" value="1"/>
</dbReference>
<keyword evidence="3" id="KW-0813">Transport</keyword>
<evidence type="ECO:0000256" key="4">
    <source>
        <dbReference type="SAM" id="MobiDB-lite"/>
    </source>
</evidence>
<dbReference type="HOGENOM" id="CLU_049010_0_0_5"/>
<dbReference type="InterPro" id="IPR051010">
    <property type="entry name" value="BCAA_transport"/>
</dbReference>
<evidence type="ECO:0000259" key="6">
    <source>
        <dbReference type="Pfam" id="PF13458"/>
    </source>
</evidence>
<evidence type="ECO:0000313" key="7">
    <source>
        <dbReference type="EMBL" id="ABS65182.1"/>
    </source>
</evidence>
<sequence>MTGVKALFALGISLALAACSTGQQQTPPPVVTPPPKVEVAPPPQTQPPAFSRDPARFYTPAHMAGERPVRVALLLPFNSSREDVRTLSNALYNAAQLALFEFDATNILLMPKATGGTAAGAQRVAREALDAGADLILGPLFAEEVTAVARLARDVRVPVVAFSSDSSVGGNGVHLLSFPLDQDVDRIVDYTTLQGITRFAALYPYGAYGERVRDAFQRAVSARAGTVVASTSYPASPEGMYEPAQRIAGAYGGGNYQAVFLPEGGAQLKSMAPLLPYYDVDPRDVKFLGTGLWDDPSLAREPPLAGAWFPAPPPEGHDQFLTRYRRAYGGTPPRIASLGYDGVSLAIALSTLPEESRFTPEALTNPDGFAGVDGIFRFMPDGRTERGLAVLEMRPTGAVVIDPAPTSFRPPVF</sequence>
<evidence type="ECO:0000313" key="8">
    <source>
        <dbReference type="Proteomes" id="UP000006377"/>
    </source>
</evidence>
<dbReference type="SUPFAM" id="SSF53822">
    <property type="entry name" value="Periplasmic binding protein-like I"/>
    <property type="match status" value="1"/>
</dbReference>
<keyword evidence="8" id="KW-1185">Reference proteome</keyword>
<feature type="compositionally biased region" description="Pro residues" evidence="4">
    <location>
        <begin position="26"/>
        <end position="46"/>
    </location>
</feature>
<accession>A7HZ49</accession>
<evidence type="ECO:0000256" key="3">
    <source>
        <dbReference type="ARBA" id="ARBA00022970"/>
    </source>
</evidence>
<feature type="chain" id="PRO_5002707545" evidence="5">
    <location>
        <begin position="18"/>
        <end position="413"/>
    </location>
</feature>
<dbReference type="Pfam" id="PF13458">
    <property type="entry name" value="Peripla_BP_6"/>
    <property type="match status" value="1"/>
</dbReference>
<feature type="region of interest" description="Disordered" evidence="4">
    <location>
        <begin position="23"/>
        <end position="53"/>
    </location>
</feature>
<reference evidence="7 8" key="1">
    <citation type="journal article" date="2011" name="Stand. Genomic Sci.">
        <title>Complete genome sequence of Parvibaculum lavamentivorans type strain (DS-1(T)).</title>
        <authorList>
            <person name="Schleheck D."/>
            <person name="Weiss M."/>
            <person name="Pitluck S."/>
            <person name="Bruce D."/>
            <person name="Land M.L."/>
            <person name="Han S."/>
            <person name="Saunders E."/>
            <person name="Tapia R."/>
            <person name="Detter C."/>
            <person name="Brettin T."/>
            <person name="Han J."/>
            <person name="Woyke T."/>
            <person name="Goodwin L."/>
            <person name="Pennacchio L."/>
            <person name="Nolan M."/>
            <person name="Cook A.M."/>
            <person name="Kjelleberg S."/>
            <person name="Thomas T."/>
        </authorList>
    </citation>
    <scope>NUCLEOTIDE SEQUENCE [LARGE SCALE GENOMIC DNA]</scope>
    <source>
        <strain evidence="8">DS-1 / DSM 13023 / NCIMB 13966</strain>
    </source>
</reference>
<keyword evidence="3" id="KW-0029">Amino-acid transport</keyword>
<name>A7HZ49_PARL1</name>
<protein>
    <submittedName>
        <fullName evidence="7">Extracellular ligand-binding receptor</fullName>
    </submittedName>
</protein>
<evidence type="ECO:0000256" key="2">
    <source>
        <dbReference type="ARBA" id="ARBA00022729"/>
    </source>
</evidence>
<organism evidence="7 8">
    <name type="scientific">Parvibaculum lavamentivorans (strain DS-1 / DSM 13023 / NCIMB 13966)</name>
    <dbReference type="NCBI Taxonomy" id="402881"/>
    <lineage>
        <taxon>Bacteria</taxon>
        <taxon>Pseudomonadati</taxon>
        <taxon>Pseudomonadota</taxon>
        <taxon>Alphaproteobacteria</taxon>
        <taxon>Hyphomicrobiales</taxon>
        <taxon>Parvibaculaceae</taxon>
        <taxon>Parvibaculum</taxon>
    </lineage>
</organism>
<dbReference type="Proteomes" id="UP000006377">
    <property type="component" value="Chromosome"/>
</dbReference>
<dbReference type="GO" id="GO:0006865">
    <property type="term" value="P:amino acid transport"/>
    <property type="evidence" value="ECO:0007669"/>
    <property type="project" value="UniProtKB-KW"/>
</dbReference>
<evidence type="ECO:0000256" key="5">
    <source>
        <dbReference type="SAM" id="SignalP"/>
    </source>
</evidence>
<keyword evidence="2 5" id="KW-0732">Signal</keyword>
<dbReference type="STRING" id="402881.Plav_3584"/>
<proteinExistence type="inferred from homology"/>
<dbReference type="KEGG" id="pla:Plav_3584"/>
<feature type="signal peptide" evidence="5">
    <location>
        <begin position="1"/>
        <end position="17"/>
    </location>
</feature>
<dbReference type="PANTHER" id="PTHR30483">
    <property type="entry name" value="LEUCINE-SPECIFIC-BINDING PROTEIN"/>
    <property type="match status" value="1"/>
</dbReference>
<dbReference type="eggNOG" id="COG0683">
    <property type="taxonomic scope" value="Bacteria"/>
</dbReference>
<gene>
    <name evidence="7" type="ordered locus">Plav_3584</name>
</gene>
<feature type="domain" description="Leucine-binding protein" evidence="6">
    <location>
        <begin position="68"/>
        <end position="396"/>
    </location>
</feature>
<comment type="similarity">
    <text evidence="1">Belongs to the leucine-binding protein family.</text>
</comment>
<dbReference type="InterPro" id="IPR028082">
    <property type="entry name" value="Peripla_BP_I"/>
</dbReference>
<dbReference type="EMBL" id="CP000774">
    <property type="protein sequence ID" value="ABS65182.1"/>
    <property type="molecule type" value="Genomic_DNA"/>
</dbReference>
<dbReference type="InterPro" id="IPR028081">
    <property type="entry name" value="Leu-bd"/>
</dbReference>
<dbReference type="Gene3D" id="3.40.50.2300">
    <property type="match status" value="2"/>
</dbReference>
<dbReference type="PANTHER" id="PTHR30483:SF6">
    <property type="entry name" value="PERIPLASMIC BINDING PROTEIN OF ABC TRANSPORTER FOR NATURAL AMINO ACIDS"/>
    <property type="match status" value="1"/>
</dbReference>
<dbReference type="AlphaFoldDB" id="A7HZ49"/>
<keyword evidence="7" id="KW-0675">Receptor</keyword>